<feature type="domain" description="WCX" evidence="3">
    <location>
        <begin position="237"/>
        <end position="311"/>
    </location>
</feature>
<dbReference type="Pfam" id="PF13280">
    <property type="entry name" value="WYL"/>
    <property type="match status" value="1"/>
</dbReference>
<evidence type="ECO:0000259" key="2">
    <source>
        <dbReference type="Pfam" id="PF13280"/>
    </source>
</evidence>
<dbReference type="Pfam" id="PF08279">
    <property type="entry name" value="HTH_11"/>
    <property type="match status" value="1"/>
</dbReference>
<organism evidence="4 5">
    <name type="scientific">Clostridium aciditolerans</name>
    <dbReference type="NCBI Taxonomy" id="339861"/>
    <lineage>
        <taxon>Bacteria</taxon>
        <taxon>Bacillati</taxon>
        <taxon>Bacillota</taxon>
        <taxon>Clostridia</taxon>
        <taxon>Eubacteriales</taxon>
        <taxon>Clostridiaceae</taxon>
        <taxon>Clostridium</taxon>
    </lineage>
</organism>
<dbReference type="PROSITE" id="PS52050">
    <property type="entry name" value="WYL"/>
    <property type="match status" value="1"/>
</dbReference>
<dbReference type="Proteomes" id="UP000622687">
    <property type="component" value="Unassembled WGS sequence"/>
</dbReference>
<dbReference type="Gene3D" id="1.10.10.10">
    <property type="entry name" value="Winged helix-like DNA-binding domain superfamily/Winged helix DNA-binding domain"/>
    <property type="match status" value="1"/>
</dbReference>
<evidence type="ECO:0000259" key="3">
    <source>
        <dbReference type="Pfam" id="PF25583"/>
    </source>
</evidence>
<dbReference type="InterPro" id="IPR051534">
    <property type="entry name" value="CBASS_pafABC_assoc_protein"/>
</dbReference>
<feature type="domain" description="Helix-turn-helix type 11" evidence="1">
    <location>
        <begin position="8"/>
        <end position="60"/>
    </location>
</feature>
<dbReference type="InterPro" id="IPR036388">
    <property type="entry name" value="WH-like_DNA-bd_sf"/>
</dbReference>
<evidence type="ECO:0000313" key="5">
    <source>
        <dbReference type="Proteomes" id="UP000622687"/>
    </source>
</evidence>
<gene>
    <name evidence="4" type="ORF">I6U51_12010</name>
</gene>
<protein>
    <submittedName>
        <fullName evidence="4">WYL domain-containing protein</fullName>
    </submittedName>
</protein>
<proteinExistence type="predicted"/>
<name>A0A934HS06_9CLOT</name>
<dbReference type="PANTHER" id="PTHR34580:SF1">
    <property type="entry name" value="PROTEIN PAFC"/>
    <property type="match status" value="1"/>
</dbReference>
<dbReference type="InterPro" id="IPR013196">
    <property type="entry name" value="HTH_11"/>
</dbReference>
<keyword evidence="5" id="KW-1185">Reference proteome</keyword>
<dbReference type="InterPro" id="IPR057727">
    <property type="entry name" value="WCX_dom"/>
</dbReference>
<dbReference type="Pfam" id="PF25583">
    <property type="entry name" value="WCX"/>
    <property type="match status" value="1"/>
</dbReference>
<sequence>MSKFSNLLRLLILLKSKKRMKTKELADNLGVSERMIRKYMDDLAEANVNVESIPGPTGGYELIGYDYLLNLDLSSEEAISLQIATTYLKESSNFDLKYQLKSLNDKIKIINERCNQLEDYSDNIVIKPKSVNLDKESKFELVIQSASISKKKLIIKYNSVSSGETERIIHPYGLITRNNLKYLVAYCENRKKELTFKLMRITQVEVLNEKFNLPTSFSIKEFMKNHLGLFHDENYNLKLLIKKPFSQSVSEGLYAENQEIQWIDKETIIFEGQMSGKTDIIRWILSMRTSVTVLEPEDLKKEIKEELKKMMKTI</sequence>
<dbReference type="SUPFAM" id="SSF46785">
    <property type="entry name" value="Winged helix' DNA-binding domain"/>
    <property type="match status" value="1"/>
</dbReference>
<dbReference type="InterPro" id="IPR026881">
    <property type="entry name" value="WYL_dom"/>
</dbReference>
<dbReference type="EMBL" id="JAEEGB010000013">
    <property type="protein sequence ID" value="MBI6873426.1"/>
    <property type="molecule type" value="Genomic_DNA"/>
</dbReference>
<feature type="domain" description="WYL" evidence="2">
    <location>
        <begin position="142"/>
        <end position="206"/>
    </location>
</feature>
<accession>A0A934HS06</accession>
<dbReference type="PANTHER" id="PTHR34580">
    <property type="match status" value="1"/>
</dbReference>
<dbReference type="RefSeq" id="WP_211142845.1">
    <property type="nucleotide sequence ID" value="NZ_JAEEGB010000013.1"/>
</dbReference>
<comment type="caution">
    <text evidence="4">The sequence shown here is derived from an EMBL/GenBank/DDBJ whole genome shotgun (WGS) entry which is preliminary data.</text>
</comment>
<reference evidence="4" key="1">
    <citation type="submission" date="2020-12" db="EMBL/GenBank/DDBJ databases">
        <title>Clostridium thailandense sp. nov., a novel acetogenic bacterium isolated from peat land soil in Thailand.</title>
        <authorList>
            <person name="Chaikitkaew S."/>
            <person name="Birkeland N.K."/>
        </authorList>
    </citation>
    <scope>NUCLEOTIDE SEQUENCE</scope>
    <source>
        <strain evidence="4">DSM 17425</strain>
    </source>
</reference>
<dbReference type="AlphaFoldDB" id="A0A934HS06"/>
<evidence type="ECO:0000313" key="4">
    <source>
        <dbReference type="EMBL" id="MBI6873426.1"/>
    </source>
</evidence>
<evidence type="ECO:0000259" key="1">
    <source>
        <dbReference type="Pfam" id="PF08279"/>
    </source>
</evidence>
<dbReference type="InterPro" id="IPR036390">
    <property type="entry name" value="WH_DNA-bd_sf"/>
</dbReference>